<accession>A0A432LKP9</accession>
<dbReference type="GO" id="GO:0046813">
    <property type="term" value="P:receptor-mediated virion attachment to host cell"/>
    <property type="evidence" value="ECO:0007669"/>
    <property type="project" value="TreeGrafter"/>
</dbReference>
<keyword evidence="5" id="KW-1185">Reference proteome</keyword>
<dbReference type="PANTHER" id="PTHR44858:SF1">
    <property type="entry name" value="UDP-N-ACETYLGLUCOSAMINE--PEPTIDE N-ACETYLGLUCOSAMINYLTRANSFERASE SPINDLY-RELATED"/>
    <property type="match status" value="1"/>
</dbReference>
<evidence type="ECO:0000256" key="2">
    <source>
        <dbReference type="ARBA" id="ARBA00022803"/>
    </source>
</evidence>
<feature type="chain" id="PRO_5019243302" evidence="3">
    <location>
        <begin position="25"/>
        <end position="558"/>
    </location>
</feature>
<dbReference type="AlphaFoldDB" id="A0A432LKP9"/>
<dbReference type="SUPFAM" id="SSF50494">
    <property type="entry name" value="Trypsin-like serine proteases"/>
    <property type="match status" value="1"/>
</dbReference>
<keyword evidence="1" id="KW-0677">Repeat</keyword>
<dbReference type="GO" id="GO:0006508">
    <property type="term" value="P:proteolysis"/>
    <property type="evidence" value="ECO:0007669"/>
    <property type="project" value="UniProtKB-KW"/>
</dbReference>
<keyword evidence="4" id="KW-0645">Protease</keyword>
<dbReference type="GO" id="GO:0009279">
    <property type="term" value="C:cell outer membrane"/>
    <property type="evidence" value="ECO:0007669"/>
    <property type="project" value="TreeGrafter"/>
</dbReference>
<name>A0A432LKP9_9BACT</name>
<dbReference type="InterPro" id="IPR050498">
    <property type="entry name" value="Ycf3"/>
</dbReference>
<dbReference type="InterPro" id="IPR019734">
    <property type="entry name" value="TPR_rpt"/>
</dbReference>
<keyword evidence="3" id="KW-0732">Signal</keyword>
<gene>
    <name evidence="4" type="ORF">EHV08_06260</name>
</gene>
<dbReference type="PANTHER" id="PTHR44858">
    <property type="entry name" value="TETRATRICOPEPTIDE REPEAT PROTEIN 6"/>
    <property type="match status" value="1"/>
</dbReference>
<organism evidence="4 5">
    <name type="scientific">Prevotella koreensis</name>
    <dbReference type="NCBI Taxonomy" id="2490854"/>
    <lineage>
        <taxon>Bacteria</taxon>
        <taxon>Pseudomonadati</taxon>
        <taxon>Bacteroidota</taxon>
        <taxon>Bacteroidia</taxon>
        <taxon>Bacteroidales</taxon>
        <taxon>Prevotellaceae</taxon>
        <taxon>Prevotella</taxon>
    </lineage>
</organism>
<dbReference type="SMART" id="SM00028">
    <property type="entry name" value="TPR"/>
    <property type="match status" value="5"/>
</dbReference>
<dbReference type="Gene3D" id="1.25.40.10">
    <property type="entry name" value="Tetratricopeptide repeat domain"/>
    <property type="match status" value="2"/>
</dbReference>
<evidence type="ECO:0000313" key="5">
    <source>
        <dbReference type="Proteomes" id="UP000278983"/>
    </source>
</evidence>
<dbReference type="OrthoDB" id="1114009at2"/>
<feature type="signal peptide" evidence="3">
    <location>
        <begin position="1"/>
        <end position="24"/>
    </location>
</feature>
<evidence type="ECO:0000256" key="3">
    <source>
        <dbReference type="SAM" id="SignalP"/>
    </source>
</evidence>
<dbReference type="Proteomes" id="UP000278983">
    <property type="component" value="Unassembled WGS sequence"/>
</dbReference>
<proteinExistence type="predicted"/>
<comment type="caution">
    <text evidence="4">The sequence shown here is derived from an EMBL/GenBank/DDBJ whole genome shotgun (WGS) entry which is preliminary data.</text>
</comment>
<sequence length="558" mass="61629">MDNSSVRKFIMAFAIMVLPLLANAQPSAVKNVGKAVFTLTTFKEDGTLLVSSRGIFVGKNGEGISMLKPFEGAASAVVIDNSGKKMNVVRILGANDMYDVVKFRVDGKTTPAKLASGQEQTGAKVWVVGYAKDAAAPTENSIKSVETFNGSFPYYILSETAPESFASCPLVNSAGEVLALVQPSLTSSETHATSALFANGLTVSGLSHTDPVLRRIGITAALPADYKQALVALAMAPQMLDEKKYEELVNDFIEQFADYPDGYSARARIEMSKQLFAEADRDMQTAIAKSGNKADAYYSYARLMYDKETLLPDVPYAEWSLDKVVEMAQKAFETDPQPLYNYLQYQAKYMQKKYQEAYDGFISLTKTQFRSPNIFHEAALCKKEMGAPIDEVISLVDSAIMSVDTLRLNEAAPYLIIRGGLLDEAGKYRDAVFDYARAEILMQENLSAEFYYGREQLEIKAKMYQQALIDINHAIRLDSQEPFYYAEKASLLLRLNMKEEAVDVGRQCVGIAPEYSEGYLVLGIALVTSGKKEEGLQNLQKAKELGNEQAEGMILKYQ</sequence>
<keyword evidence="2" id="KW-0802">TPR repeat</keyword>
<keyword evidence="4" id="KW-0378">Hydrolase</keyword>
<protein>
    <submittedName>
        <fullName evidence="4">Serine protease</fullName>
    </submittedName>
</protein>
<dbReference type="GO" id="GO:0008233">
    <property type="term" value="F:peptidase activity"/>
    <property type="evidence" value="ECO:0007669"/>
    <property type="project" value="UniProtKB-KW"/>
</dbReference>
<dbReference type="InterPro" id="IPR009003">
    <property type="entry name" value="Peptidase_S1_PA"/>
</dbReference>
<dbReference type="SUPFAM" id="SSF48452">
    <property type="entry name" value="TPR-like"/>
    <property type="match status" value="2"/>
</dbReference>
<reference evidence="4 5" key="1">
    <citation type="submission" date="2018-12" db="EMBL/GenBank/DDBJ databases">
        <title>Genome sequencing of Prevotella sp. KCOM 3155 (= JS262).</title>
        <authorList>
            <person name="Kook J.-K."/>
            <person name="Park S.-N."/>
            <person name="Lim Y.K."/>
        </authorList>
    </citation>
    <scope>NUCLEOTIDE SEQUENCE [LARGE SCALE GENOMIC DNA]</scope>
    <source>
        <strain evidence="4 5">KCOM 3155</strain>
    </source>
</reference>
<dbReference type="EMBL" id="RYYU01000001">
    <property type="protein sequence ID" value="RUL59398.1"/>
    <property type="molecule type" value="Genomic_DNA"/>
</dbReference>
<evidence type="ECO:0000256" key="1">
    <source>
        <dbReference type="ARBA" id="ARBA00022737"/>
    </source>
</evidence>
<dbReference type="RefSeq" id="WP_148108147.1">
    <property type="nucleotide sequence ID" value="NZ_RYYU01000001.1"/>
</dbReference>
<evidence type="ECO:0000313" key="4">
    <source>
        <dbReference type="EMBL" id="RUL59398.1"/>
    </source>
</evidence>
<dbReference type="InterPro" id="IPR011990">
    <property type="entry name" value="TPR-like_helical_dom_sf"/>
</dbReference>